<sequence>MQCYSWKRLCRDHDGGIINGPYNGRGTDYLIYGIEKPTLQIPESRLNTSVHIGECSSDSRQADDSLGLSVDMLNLVLQKQITTITSIPPQCRLNLSRDLKSSLDRVLGHPNDLSAWLHLLLLPMHKEVQKGRKQGQKKRKTNVEACRNKISNGLYTAAVRILSSNIVAPDNPDTLHELQQKHPGWGENKNYKYIIVVGDD</sequence>
<organism evidence="1 2">
    <name type="scientific">Papaver somniferum</name>
    <name type="common">Opium poppy</name>
    <dbReference type="NCBI Taxonomy" id="3469"/>
    <lineage>
        <taxon>Eukaryota</taxon>
        <taxon>Viridiplantae</taxon>
        <taxon>Streptophyta</taxon>
        <taxon>Embryophyta</taxon>
        <taxon>Tracheophyta</taxon>
        <taxon>Spermatophyta</taxon>
        <taxon>Magnoliopsida</taxon>
        <taxon>Ranunculales</taxon>
        <taxon>Papaveraceae</taxon>
        <taxon>Papaveroideae</taxon>
        <taxon>Papaver</taxon>
    </lineage>
</organism>
<protein>
    <submittedName>
        <fullName evidence="1">Uncharacterized protein</fullName>
    </submittedName>
</protein>
<keyword evidence="2" id="KW-1185">Reference proteome</keyword>
<evidence type="ECO:0000313" key="1">
    <source>
        <dbReference type="EMBL" id="RZC53846.1"/>
    </source>
</evidence>
<accession>A0A4Y7J082</accession>
<dbReference type="AlphaFoldDB" id="A0A4Y7J082"/>
<proteinExistence type="predicted"/>
<evidence type="ECO:0000313" key="2">
    <source>
        <dbReference type="Proteomes" id="UP000316621"/>
    </source>
</evidence>
<dbReference type="EMBL" id="CM010717">
    <property type="protein sequence ID" value="RZC53846.1"/>
    <property type="molecule type" value="Genomic_DNA"/>
</dbReference>
<gene>
    <name evidence="1" type="ORF">C5167_012698</name>
</gene>
<dbReference type="Proteomes" id="UP000316621">
    <property type="component" value="Chromosome 3"/>
</dbReference>
<name>A0A4Y7J082_PAPSO</name>
<reference evidence="1 2" key="1">
    <citation type="journal article" date="2018" name="Science">
        <title>The opium poppy genome and morphinan production.</title>
        <authorList>
            <person name="Guo L."/>
            <person name="Winzer T."/>
            <person name="Yang X."/>
            <person name="Li Y."/>
            <person name="Ning Z."/>
            <person name="He Z."/>
            <person name="Teodor R."/>
            <person name="Lu Y."/>
            <person name="Bowser T.A."/>
            <person name="Graham I.A."/>
            <person name="Ye K."/>
        </authorList>
    </citation>
    <scope>NUCLEOTIDE SEQUENCE [LARGE SCALE GENOMIC DNA]</scope>
    <source>
        <strain evidence="2">cv. HN1</strain>
        <tissue evidence="1">Leaves</tissue>
    </source>
</reference>
<dbReference type="Gramene" id="RZC53846">
    <property type="protein sequence ID" value="RZC53846"/>
    <property type="gene ID" value="C5167_012698"/>
</dbReference>